<organism evidence="1 2">
    <name type="scientific">Afipia felis</name>
    <name type="common">Cat scratch disease bacillus</name>
    <dbReference type="NCBI Taxonomy" id="1035"/>
    <lineage>
        <taxon>Bacteria</taxon>
        <taxon>Pseudomonadati</taxon>
        <taxon>Pseudomonadota</taxon>
        <taxon>Alphaproteobacteria</taxon>
        <taxon>Hyphomicrobiales</taxon>
        <taxon>Nitrobacteraceae</taxon>
        <taxon>Afipia</taxon>
    </lineage>
</organism>
<gene>
    <name evidence="1" type="ORF">BN961_02028</name>
</gene>
<evidence type="ECO:0000313" key="2">
    <source>
        <dbReference type="Proteomes" id="UP000035762"/>
    </source>
</evidence>
<comment type="caution">
    <text evidence="1">The sequence shown here is derived from an EMBL/GenBank/DDBJ whole genome shotgun (WGS) entry which is preliminary data.</text>
</comment>
<dbReference type="Proteomes" id="UP000035762">
    <property type="component" value="Unassembled WGS sequence"/>
</dbReference>
<keyword evidence="2" id="KW-1185">Reference proteome</keyword>
<name>A0A090MQU1_AFIFE</name>
<reference evidence="1 2" key="1">
    <citation type="journal article" date="2014" name="Genome Announc.">
        <title>Genome Sequence of Afipia felis Strain 76713, Isolated in Hospital Water Using an Amoeba Co-Culture Procedure.</title>
        <authorList>
            <person name="Benamar S."/>
            <person name="La Scola B."/>
            <person name="Croce O."/>
        </authorList>
    </citation>
    <scope>NUCLEOTIDE SEQUENCE [LARGE SCALE GENOMIC DNA]</scope>
    <source>
        <strain evidence="1 2">76713</strain>
    </source>
</reference>
<dbReference type="AlphaFoldDB" id="A0A090MQU1"/>
<proteinExistence type="predicted"/>
<protein>
    <submittedName>
        <fullName evidence="1">Uncharacterized protein</fullName>
    </submittedName>
</protein>
<sequence length="72" mass="7664">MPSRSRTSLTASSSPVPWIEKNTGTFGFSVSHAFTTPSAITSVRANAPQKLMTRLLTHGLDSTRSSAISDLV</sequence>
<evidence type="ECO:0000313" key="1">
    <source>
        <dbReference type="EMBL" id="CEG08612.1"/>
    </source>
</evidence>
<accession>A0A090MQU1</accession>
<dbReference type="EMBL" id="CCAZ020000001">
    <property type="protein sequence ID" value="CEG08612.1"/>
    <property type="molecule type" value="Genomic_DNA"/>
</dbReference>